<feature type="region of interest" description="Disordered" evidence="1">
    <location>
        <begin position="41"/>
        <end position="63"/>
    </location>
</feature>
<reference evidence="3" key="1">
    <citation type="submission" date="2015-08" db="UniProtKB">
        <authorList>
            <consortium name="WormBaseParasite"/>
        </authorList>
    </citation>
    <scope>IDENTIFICATION</scope>
</reference>
<evidence type="ECO:0000313" key="4">
    <source>
        <dbReference type="WBParaSite" id="TCONS_00009680.p1"/>
    </source>
</evidence>
<evidence type="ECO:0000256" key="1">
    <source>
        <dbReference type="SAM" id="MobiDB-lite"/>
    </source>
</evidence>
<name>A0A0K0EEF1_STRER</name>
<dbReference type="PROSITE" id="PS51808">
    <property type="entry name" value="CHCH"/>
    <property type="match status" value="1"/>
</dbReference>
<evidence type="ECO:0000313" key="2">
    <source>
        <dbReference type="Proteomes" id="UP000035681"/>
    </source>
</evidence>
<sequence>MGSNQSSTKCNTKKVGETVVIERADIPEEYHNVRVSGEVISRINNENTDSHKKETENSSSSVLKEDNQNIKYIPVKEIRIVERGQPISENEIEAKKAVFKNAAKRVDDRFFKFQRENECAKNEDSILNCFNVNKNTPWNCSSLVKEYDECITSFLQKVSAPQ</sequence>
<protein>
    <submittedName>
        <fullName evidence="3 4">CHCH domain-containing protein</fullName>
    </submittedName>
</protein>
<proteinExistence type="predicted"/>
<dbReference type="InterPro" id="IPR009069">
    <property type="entry name" value="Cys_alpha_HP_mot_SF"/>
</dbReference>
<organism evidence="3">
    <name type="scientific">Strongyloides stercoralis</name>
    <name type="common">Threadworm</name>
    <dbReference type="NCBI Taxonomy" id="6248"/>
    <lineage>
        <taxon>Eukaryota</taxon>
        <taxon>Metazoa</taxon>
        <taxon>Ecdysozoa</taxon>
        <taxon>Nematoda</taxon>
        <taxon>Chromadorea</taxon>
        <taxon>Rhabditida</taxon>
        <taxon>Tylenchina</taxon>
        <taxon>Panagrolaimomorpha</taxon>
        <taxon>Strongyloidoidea</taxon>
        <taxon>Strongyloididae</taxon>
        <taxon>Strongyloides</taxon>
    </lineage>
</organism>
<dbReference type="AlphaFoldDB" id="A0A0K0EEF1"/>
<dbReference type="WBParaSite" id="TCONS_00009680.p1">
    <property type="protein sequence ID" value="TCONS_00009680.p1"/>
    <property type="gene ID" value="XLOC_007453"/>
</dbReference>
<dbReference type="SUPFAM" id="SSF47072">
    <property type="entry name" value="Cysteine alpha-hairpin motif"/>
    <property type="match status" value="1"/>
</dbReference>
<dbReference type="WBParaSite" id="SSTP_0000786300.1">
    <property type="protein sequence ID" value="SSTP_0000786300.1"/>
    <property type="gene ID" value="SSTP_0000786300"/>
</dbReference>
<evidence type="ECO:0000313" key="3">
    <source>
        <dbReference type="WBParaSite" id="SSTP_0000786300.1"/>
    </source>
</evidence>
<keyword evidence="2" id="KW-1185">Reference proteome</keyword>
<accession>A0A0K0EEF1</accession>
<dbReference type="Proteomes" id="UP000035681">
    <property type="component" value="Unplaced"/>
</dbReference>
<dbReference type="STRING" id="6248.A0A0K0EEF1"/>